<feature type="non-terminal residue" evidence="1">
    <location>
        <position position="258"/>
    </location>
</feature>
<gene>
    <name evidence="1" type="ORF">SPELUC_LOCUS10869</name>
</gene>
<accession>A0ACA9P5E6</accession>
<name>A0ACA9P5E6_9GLOM</name>
<organism evidence="1 2">
    <name type="scientific">Cetraspora pellucida</name>
    <dbReference type="NCBI Taxonomy" id="1433469"/>
    <lineage>
        <taxon>Eukaryota</taxon>
        <taxon>Fungi</taxon>
        <taxon>Fungi incertae sedis</taxon>
        <taxon>Mucoromycota</taxon>
        <taxon>Glomeromycotina</taxon>
        <taxon>Glomeromycetes</taxon>
        <taxon>Diversisporales</taxon>
        <taxon>Gigasporaceae</taxon>
        <taxon>Cetraspora</taxon>
    </lineage>
</organism>
<protein>
    <submittedName>
        <fullName evidence="1">17773_t:CDS:1</fullName>
    </submittedName>
</protein>
<proteinExistence type="predicted"/>
<evidence type="ECO:0000313" key="1">
    <source>
        <dbReference type="EMBL" id="CAG8693204.1"/>
    </source>
</evidence>
<comment type="caution">
    <text evidence="1">The sequence shown here is derived from an EMBL/GenBank/DDBJ whole genome shotgun (WGS) entry which is preliminary data.</text>
</comment>
<reference evidence="1" key="1">
    <citation type="submission" date="2021-06" db="EMBL/GenBank/DDBJ databases">
        <authorList>
            <person name="Kallberg Y."/>
            <person name="Tangrot J."/>
            <person name="Rosling A."/>
        </authorList>
    </citation>
    <scope>NUCLEOTIDE SEQUENCE</scope>
    <source>
        <strain evidence="1">28 12/20/2015</strain>
    </source>
</reference>
<sequence length="258" mass="29368">MPSHAMLIAIVVTKEDSNSLTQGFAKYQPAKVENLEQYIIVSNVSIIVPNENDQELVTEEVPLSMPHYMFLVLVKHDPQMIRDATYFDAECFQYNSFTNSKQVLMKLRILYPTNAPRFTYIHANNSIKSGQTFLVSGFVRRVNPETIAIEATDIDFMYANNAIISHNRHDVSSTTISSQHSAFDDIVDEIESTISQVSKKTSTRKKKISDLALDCLGLNIVDEQESKGDDDSKAPDDEVEDLEEYVLEERPKKRRRKN</sequence>
<keyword evidence="2" id="KW-1185">Reference proteome</keyword>
<dbReference type="Proteomes" id="UP000789366">
    <property type="component" value="Unassembled WGS sequence"/>
</dbReference>
<evidence type="ECO:0000313" key="2">
    <source>
        <dbReference type="Proteomes" id="UP000789366"/>
    </source>
</evidence>
<dbReference type="EMBL" id="CAJVPW010021379">
    <property type="protein sequence ID" value="CAG8693204.1"/>
    <property type="molecule type" value="Genomic_DNA"/>
</dbReference>